<feature type="coiled-coil region" evidence="2">
    <location>
        <begin position="118"/>
        <end position="152"/>
    </location>
</feature>
<feature type="non-terminal residue" evidence="4">
    <location>
        <position position="208"/>
    </location>
</feature>
<keyword evidence="2" id="KW-0175">Coiled coil</keyword>
<evidence type="ECO:0000256" key="2">
    <source>
        <dbReference type="SAM" id="Coils"/>
    </source>
</evidence>
<proteinExistence type="predicted"/>
<protein>
    <recommendedName>
        <fullName evidence="6">RING-type domain-containing protein</fullName>
    </recommendedName>
</protein>
<evidence type="ECO:0000256" key="1">
    <source>
        <dbReference type="ARBA" id="ARBA00023254"/>
    </source>
</evidence>
<reference evidence="5" key="1">
    <citation type="submission" date="2022-10" db="EMBL/GenBank/DDBJ databases">
        <title>Genome assembly of Pristionchus species.</title>
        <authorList>
            <person name="Yoshida K."/>
            <person name="Sommer R.J."/>
        </authorList>
    </citation>
    <scope>NUCLEOTIDE SEQUENCE [LARGE SCALE GENOMIC DNA]</scope>
    <source>
        <strain evidence="5">RS5460</strain>
    </source>
</reference>
<dbReference type="GO" id="GO:0007131">
    <property type="term" value="P:reciprocal meiotic recombination"/>
    <property type="evidence" value="ECO:0007669"/>
    <property type="project" value="InterPro"/>
</dbReference>
<accession>A0AAN5D4W8</accession>
<gene>
    <name evidence="4" type="ORF">PMAYCL1PPCAC_25884</name>
</gene>
<dbReference type="GO" id="GO:0019789">
    <property type="term" value="F:SUMO transferase activity"/>
    <property type="evidence" value="ECO:0007669"/>
    <property type="project" value="InterPro"/>
</dbReference>
<keyword evidence="1" id="KW-0469">Meiosis</keyword>
<dbReference type="PANTHER" id="PTHR22663">
    <property type="entry name" value="RING FINGER PROTEIN NARYA-RELATED"/>
    <property type="match status" value="1"/>
</dbReference>
<dbReference type="GO" id="GO:0007129">
    <property type="term" value="P:homologous chromosome pairing at meiosis"/>
    <property type="evidence" value="ECO:0007669"/>
    <property type="project" value="TreeGrafter"/>
</dbReference>
<dbReference type="GO" id="GO:0016925">
    <property type="term" value="P:protein sumoylation"/>
    <property type="evidence" value="ECO:0007669"/>
    <property type="project" value="TreeGrafter"/>
</dbReference>
<evidence type="ECO:0000313" key="4">
    <source>
        <dbReference type="EMBL" id="GMR55689.1"/>
    </source>
</evidence>
<dbReference type="PANTHER" id="PTHR22663:SF17">
    <property type="entry name" value="RING FINGER PROTEIN NARYA-RELATED"/>
    <property type="match status" value="1"/>
</dbReference>
<feature type="non-terminal residue" evidence="4">
    <location>
        <position position="1"/>
    </location>
</feature>
<dbReference type="AlphaFoldDB" id="A0AAN5D4W8"/>
<organism evidence="4 5">
    <name type="scientific">Pristionchus mayeri</name>
    <dbReference type="NCBI Taxonomy" id="1317129"/>
    <lineage>
        <taxon>Eukaryota</taxon>
        <taxon>Metazoa</taxon>
        <taxon>Ecdysozoa</taxon>
        <taxon>Nematoda</taxon>
        <taxon>Chromadorea</taxon>
        <taxon>Rhabditida</taxon>
        <taxon>Rhabditina</taxon>
        <taxon>Diplogasteromorpha</taxon>
        <taxon>Diplogasteroidea</taxon>
        <taxon>Neodiplogasteridae</taxon>
        <taxon>Pristionchus</taxon>
    </lineage>
</organism>
<dbReference type="EMBL" id="BTRK01000005">
    <property type="protein sequence ID" value="GMR55689.1"/>
    <property type="molecule type" value="Genomic_DNA"/>
</dbReference>
<evidence type="ECO:0000256" key="3">
    <source>
        <dbReference type="SAM" id="MobiDB-lite"/>
    </source>
</evidence>
<keyword evidence="5" id="KW-1185">Reference proteome</keyword>
<dbReference type="Proteomes" id="UP001328107">
    <property type="component" value="Unassembled WGS sequence"/>
</dbReference>
<dbReference type="InterPro" id="IPR042123">
    <property type="entry name" value="Zip3/RNF212-like"/>
</dbReference>
<feature type="region of interest" description="Disordered" evidence="3">
    <location>
        <begin position="160"/>
        <end position="208"/>
    </location>
</feature>
<feature type="compositionally biased region" description="Basic and acidic residues" evidence="3">
    <location>
        <begin position="160"/>
        <end position="181"/>
    </location>
</feature>
<comment type="caution">
    <text evidence="4">The sequence shown here is derived from an EMBL/GenBank/DDBJ whole genome shotgun (WGS) entry which is preliminary data.</text>
</comment>
<evidence type="ECO:0008006" key="6">
    <source>
        <dbReference type="Google" id="ProtNLM"/>
    </source>
</evidence>
<name>A0AAN5D4W8_9BILA</name>
<sequence length="208" mass="24018">FNLVDGSYFFISSHYFFISSSSHLANHIDRGVFTSPQNTTFYLSNCGHTCCKECIDKGRLSDKCSRCSAAAPKFVTIDRSLVSNLQVLFKKTCLLLAEHSEELESSLHFQSNQRALRIKGQQEHIKHQELQLVELQSQVTTMSDEIKMVRRKCDENPRVDHFDRPFFPDGNRRRDHGDYSRRHARKVAPRRENPSAHDHSEEQHQNGG</sequence>
<dbReference type="GO" id="GO:0000795">
    <property type="term" value="C:synaptonemal complex"/>
    <property type="evidence" value="ECO:0007669"/>
    <property type="project" value="InterPro"/>
</dbReference>
<feature type="compositionally biased region" description="Basic and acidic residues" evidence="3">
    <location>
        <begin position="189"/>
        <end position="208"/>
    </location>
</feature>
<evidence type="ECO:0000313" key="5">
    <source>
        <dbReference type="Proteomes" id="UP001328107"/>
    </source>
</evidence>